<dbReference type="Gene3D" id="2.170.270.10">
    <property type="entry name" value="SET domain"/>
    <property type="match status" value="1"/>
</dbReference>
<reference evidence="2" key="1">
    <citation type="submission" date="2021-11" db="EMBL/GenBank/DDBJ databases">
        <authorList>
            <person name="Islam A."/>
            <person name="Islam S."/>
            <person name="Flora M.S."/>
            <person name="Rahman M."/>
            <person name="Ziaur R.M."/>
            <person name="Epstein J.H."/>
            <person name="Hassan M."/>
            <person name="Klassen M."/>
            <person name="Woodard K."/>
            <person name="Webb A."/>
            <person name="Webby R.J."/>
            <person name="El Zowalaty M.E."/>
        </authorList>
    </citation>
    <scope>NUCLEOTIDE SEQUENCE</scope>
    <source>
        <strain evidence="2">Pbs3</strain>
    </source>
</reference>
<evidence type="ECO:0000313" key="3">
    <source>
        <dbReference type="Proteomes" id="UP001160483"/>
    </source>
</evidence>
<comment type="caution">
    <text evidence="2">The sequence shown here is derived from an EMBL/GenBank/DDBJ whole genome shotgun (WGS) entry which is preliminary data.</text>
</comment>
<dbReference type="PANTHER" id="PTHR12197">
    <property type="entry name" value="HISTONE-LYSINE N-METHYLTRANSFERASE SMYD"/>
    <property type="match status" value="1"/>
</dbReference>
<dbReference type="InterPro" id="IPR001214">
    <property type="entry name" value="SET_dom"/>
</dbReference>
<dbReference type="Gene3D" id="1.10.220.160">
    <property type="match status" value="1"/>
</dbReference>
<gene>
    <name evidence="2" type="ORF">PBS003_LOCUS3098</name>
</gene>
<dbReference type="SUPFAM" id="SSF82199">
    <property type="entry name" value="SET domain"/>
    <property type="match status" value="1"/>
</dbReference>
<dbReference type="PANTHER" id="PTHR12197:SF251">
    <property type="entry name" value="EG:BACR7C10.4 PROTEIN"/>
    <property type="match status" value="1"/>
</dbReference>
<evidence type="ECO:0000259" key="1">
    <source>
        <dbReference type="PROSITE" id="PS50280"/>
    </source>
</evidence>
<sequence length="103" mass="11479">MLWLKDTSKSLWSVSDSILLLESLSTSGLATQRMKLVHESYSMDQMLPMINHSCDPNCAITFVSKTLDMEIRAMKPIKSGEEITQTYVDIALPRRAMDAGTPG</sequence>
<accession>A0AAU9KTY9</accession>
<dbReference type="Proteomes" id="UP001160483">
    <property type="component" value="Unassembled WGS sequence"/>
</dbReference>
<protein>
    <recommendedName>
        <fullName evidence="1">SET domain-containing protein</fullName>
    </recommendedName>
</protein>
<feature type="domain" description="SET" evidence="1">
    <location>
        <begin position="1"/>
        <end position="88"/>
    </location>
</feature>
<organism evidence="2 3">
    <name type="scientific">Peronospora belbahrii</name>
    <dbReference type="NCBI Taxonomy" id="622444"/>
    <lineage>
        <taxon>Eukaryota</taxon>
        <taxon>Sar</taxon>
        <taxon>Stramenopiles</taxon>
        <taxon>Oomycota</taxon>
        <taxon>Peronosporomycetes</taxon>
        <taxon>Peronosporales</taxon>
        <taxon>Peronosporaceae</taxon>
        <taxon>Peronospora</taxon>
    </lineage>
</organism>
<proteinExistence type="predicted"/>
<dbReference type="InterPro" id="IPR050869">
    <property type="entry name" value="H3K4_H4K5_MeTrfase"/>
</dbReference>
<dbReference type="PROSITE" id="PS50280">
    <property type="entry name" value="SET"/>
    <property type="match status" value="1"/>
</dbReference>
<dbReference type="CDD" id="cd20071">
    <property type="entry name" value="SET_SMYD"/>
    <property type="match status" value="1"/>
</dbReference>
<evidence type="ECO:0000313" key="2">
    <source>
        <dbReference type="EMBL" id="CAH0476313.1"/>
    </source>
</evidence>
<name>A0AAU9KTY9_9STRA</name>
<dbReference type="Pfam" id="PF00856">
    <property type="entry name" value="SET"/>
    <property type="match status" value="1"/>
</dbReference>
<dbReference type="InterPro" id="IPR046341">
    <property type="entry name" value="SET_dom_sf"/>
</dbReference>
<dbReference type="AlphaFoldDB" id="A0AAU9KTY9"/>
<dbReference type="EMBL" id="CAKKTJ010000148">
    <property type="protein sequence ID" value="CAH0476313.1"/>
    <property type="molecule type" value="Genomic_DNA"/>
</dbReference>
<dbReference type="GO" id="GO:0005634">
    <property type="term" value="C:nucleus"/>
    <property type="evidence" value="ECO:0007669"/>
    <property type="project" value="TreeGrafter"/>
</dbReference>